<dbReference type="OMA" id="TDEMQWP"/>
<dbReference type="eggNOG" id="KOG1055">
    <property type="taxonomic scope" value="Eukaryota"/>
</dbReference>
<evidence type="ECO:0000313" key="13">
    <source>
        <dbReference type="EMBL" id="KND02785.1"/>
    </source>
</evidence>
<organism evidence="13 14">
    <name type="scientific">Spizellomyces punctatus (strain DAOM BR117)</name>
    <dbReference type="NCBI Taxonomy" id="645134"/>
    <lineage>
        <taxon>Eukaryota</taxon>
        <taxon>Fungi</taxon>
        <taxon>Fungi incertae sedis</taxon>
        <taxon>Chytridiomycota</taxon>
        <taxon>Chytridiomycota incertae sedis</taxon>
        <taxon>Chytridiomycetes</taxon>
        <taxon>Spizellomycetales</taxon>
        <taxon>Spizellomycetaceae</taxon>
        <taxon>Spizellomyces</taxon>
    </lineage>
</organism>
<dbReference type="Gene3D" id="3.40.50.2300">
    <property type="match status" value="2"/>
</dbReference>
<evidence type="ECO:0000256" key="9">
    <source>
        <dbReference type="SAM" id="MobiDB-lite"/>
    </source>
</evidence>
<keyword evidence="7" id="KW-0325">Glycoprotein</keyword>
<keyword evidence="5 10" id="KW-0472">Membrane</keyword>
<dbReference type="InterPro" id="IPR002455">
    <property type="entry name" value="GPCR3_GABA-B"/>
</dbReference>
<dbReference type="GO" id="GO:0007214">
    <property type="term" value="P:gamma-aminobutyric acid signaling pathway"/>
    <property type="evidence" value="ECO:0007669"/>
    <property type="project" value="TreeGrafter"/>
</dbReference>
<dbReference type="InterPro" id="IPR001828">
    <property type="entry name" value="ANF_lig-bd_rcpt"/>
</dbReference>
<feature type="domain" description="G-protein coupled receptors family 3 profile" evidence="12">
    <location>
        <begin position="503"/>
        <end position="751"/>
    </location>
</feature>
<accession>A0A0L0HP89</accession>
<feature type="transmembrane region" description="Helical" evidence="10">
    <location>
        <begin position="664"/>
        <end position="683"/>
    </location>
</feature>
<evidence type="ECO:0000256" key="11">
    <source>
        <dbReference type="SAM" id="SignalP"/>
    </source>
</evidence>
<evidence type="ECO:0000256" key="4">
    <source>
        <dbReference type="ARBA" id="ARBA00023040"/>
    </source>
</evidence>
<dbReference type="InParanoid" id="A0A0L0HP89"/>
<feature type="region of interest" description="Disordered" evidence="9">
    <location>
        <begin position="890"/>
        <end position="921"/>
    </location>
</feature>
<dbReference type="AlphaFoldDB" id="A0A0L0HP89"/>
<dbReference type="Pfam" id="PF00003">
    <property type="entry name" value="7tm_3"/>
    <property type="match status" value="1"/>
</dbReference>
<keyword evidence="3 10" id="KW-1133">Transmembrane helix</keyword>
<evidence type="ECO:0000256" key="6">
    <source>
        <dbReference type="ARBA" id="ARBA00023170"/>
    </source>
</evidence>
<feature type="transmembrane region" description="Helical" evidence="10">
    <location>
        <begin position="695"/>
        <end position="717"/>
    </location>
</feature>
<keyword evidence="2 10" id="KW-0812">Transmembrane</keyword>
<name>A0A0L0HP89_SPIPD</name>
<dbReference type="GO" id="GO:0038039">
    <property type="term" value="C:G protein-coupled receptor heterodimeric complex"/>
    <property type="evidence" value="ECO:0007669"/>
    <property type="project" value="TreeGrafter"/>
</dbReference>
<evidence type="ECO:0000256" key="5">
    <source>
        <dbReference type="ARBA" id="ARBA00023136"/>
    </source>
</evidence>
<evidence type="ECO:0000256" key="3">
    <source>
        <dbReference type="ARBA" id="ARBA00022989"/>
    </source>
</evidence>
<evidence type="ECO:0000313" key="14">
    <source>
        <dbReference type="Proteomes" id="UP000053201"/>
    </source>
</evidence>
<dbReference type="RefSeq" id="XP_016610824.1">
    <property type="nucleotide sequence ID" value="XM_016750177.1"/>
</dbReference>
<feature type="transmembrane region" description="Helical" evidence="10">
    <location>
        <begin position="611"/>
        <end position="632"/>
    </location>
</feature>
<dbReference type="CDD" id="cd15047">
    <property type="entry name" value="7tmC_GABA-B-like"/>
    <property type="match status" value="1"/>
</dbReference>
<dbReference type="EMBL" id="KQ257452">
    <property type="protein sequence ID" value="KND02785.1"/>
    <property type="molecule type" value="Genomic_DNA"/>
</dbReference>
<dbReference type="SUPFAM" id="SSF53822">
    <property type="entry name" value="Periplasmic binding protein-like I"/>
    <property type="match status" value="1"/>
</dbReference>
<feature type="chain" id="PRO_5005540104" description="G-protein coupled receptors family 3 profile domain-containing protein" evidence="11">
    <location>
        <begin position="18"/>
        <end position="921"/>
    </location>
</feature>
<keyword evidence="14" id="KW-1185">Reference proteome</keyword>
<dbReference type="PANTHER" id="PTHR10519">
    <property type="entry name" value="GABA-B RECEPTOR"/>
    <property type="match status" value="1"/>
</dbReference>
<feature type="transmembrane region" description="Helical" evidence="10">
    <location>
        <begin position="573"/>
        <end position="591"/>
    </location>
</feature>
<feature type="transmembrane region" description="Helical" evidence="10">
    <location>
        <begin position="729"/>
        <end position="749"/>
    </location>
</feature>
<proteinExistence type="predicted"/>
<dbReference type="Pfam" id="PF01094">
    <property type="entry name" value="ANF_receptor"/>
    <property type="match status" value="1"/>
</dbReference>
<dbReference type="PANTHER" id="PTHR10519:SF20">
    <property type="entry name" value="G-PROTEIN COUPLED RECEPTOR 156-RELATED"/>
    <property type="match status" value="1"/>
</dbReference>
<keyword evidence="6" id="KW-0675">Receptor</keyword>
<keyword evidence="8" id="KW-0807">Transducer</keyword>
<evidence type="ECO:0000259" key="12">
    <source>
        <dbReference type="PROSITE" id="PS50259"/>
    </source>
</evidence>
<dbReference type="STRING" id="645134.A0A0L0HP89"/>
<evidence type="ECO:0000256" key="7">
    <source>
        <dbReference type="ARBA" id="ARBA00023180"/>
    </source>
</evidence>
<feature type="signal peptide" evidence="11">
    <location>
        <begin position="1"/>
        <end position="17"/>
    </location>
</feature>
<dbReference type="GeneID" id="27685501"/>
<dbReference type="Proteomes" id="UP000053201">
    <property type="component" value="Unassembled WGS sequence"/>
</dbReference>
<sequence length="921" mass="101651">MLLNFIVVLLAVASAFAGRTEVHRFEKEHNHTSSQHVSFPNHAQQPKSLQRRDLTNLTYLQIGVLYEFNDPDPDWRDYGTMIQSIWNLAKDDINADPAKWGLPSNARIRLDFRDSIQYFHGWNMEGAYMVSAMDSYKDGSIAIVGGSSSDVAIAMAQMLGPLMVPVCSPQAYSYVLSDKTKYPYFFRPNTPAANDVIGVIPLLKNYGWTRFSFIYQDVASGTAYDSALSEAMKKESKLFLANKFTDYYTNDPGELANRAVADGTRVIVVAGNPDWAAKLFWGAYNASVVGNDFVWIFVNDIQDRLASLLKKNLADETQIPELLEDMLVGTLYMSVQRDSTPAREEFWARLPTLNESLYPLINYGGGGDEAPAYACISALAAGWGKLLQQAAADNNSDVNLAALASGELGSYMIPDTFNTGIDTPVGYFNLDQHGDFKGYNLLVALYEKGQPTIGDGGTEIGSVAADLSGFIQRVVPVFRDGSSNPPLTTVPQLPVNPSYESVSAAVILAFTSLGIFATAVTAMLFVVFMKHEAIRRTSLPFSLLILLGITISYTTLFPHIGIPTPAHCIGQTWLPPIGFCLCFSSIAVKSWRLYRIFNNVRKNYAVKTSQLFAYTGAMLSLEVLILIVWTAYDPPRPIVLPISQRQSIYLCRSSTQFQQNIFEGFLYAINSALLAFVLLLTWLNRTVATEYNETLYIGAAVWNFVALMSIGLPLVYIQSLYEYQFVIRQIIVLLVTTFTLLVLFAPVLLRIAGVKTEKVDLMNSFANNVLKSDFNSKFGSTSTSESLITNSTIVPAIERGGLWTLLNRWETMRVFVIPKMNTLIAVQLSNGRAFTYNLVDSIISEASNSGDEFSVVVTFPKTKRTFYLSFNSHEQRTAWMALIASAGGSHAGSATGSKDPNRRTSGLQSPPIKSAEVSSAP</sequence>
<reference evidence="13 14" key="1">
    <citation type="submission" date="2009-08" db="EMBL/GenBank/DDBJ databases">
        <title>The Genome Sequence of Spizellomyces punctatus strain DAOM BR117.</title>
        <authorList>
            <consortium name="The Broad Institute Genome Sequencing Platform"/>
            <person name="Russ C."/>
            <person name="Cuomo C."/>
            <person name="Shea T."/>
            <person name="Young S.K."/>
            <person name="Zeng Q."/>
            <person name="Koehrsen M."/>
            <person name="Haas B."/>
            <person name="Borodovsky M."/>
            <person name="Guigo R."/>
            <person name="Alvarado L."/>
            <person name="Berlin A."/>
            <person name="Bochicchio J."/>
            <person name="Borenstein D."/>
            <person name="Chapman S."/>
            <person name="Chen Z."/>
            <person name="Engels R."/>
            <person name="Freedman E."/>
            <person name="Gellesch M."/>
            <person name="Goldberg J."/>
            <person name="Griggs A."/>
            <person name="Gujja S."/>
            <person name="Heiman D."/>
            <person name="Hepburn T."/>
            <person name="Howarth C."/>
            <person name="Jen D."/>
            <person name="Larson L."/>
            <person name="Lewis B."/>
            <person name="Mehta T."/>
            <person name="Park D."/>
            <person name="Pearson M."/>
            <person name="Roberts A."/>
            <person name="Saif S."/>
            <person name="Shenoy N."/>
            <person name="Sisk P."/>
            <person name="Stolte C."/>
            <person name="Sykes S."/>
            <person name="Thomson T."/>
            <person name="Walk T."/>
            <person name="White J."/>
            <person name="Yandava C."/>
            <person name="Burger G."/>
            <person name="Gray M.W."/>
            <person name="Holland P.W.H."/>
            <person name="King N."/>
            <person name="Lang F.B.F."/>
            <person name="Roger A.J."/>
            <person name="Ruiz-Trillo I."/>
            <person name="Lander E."/>
            <person name="Nusbaum C."/>
        </authorList>
    </citation>
    <scope>NUCLEOTIDE SEQUENCE [LARGE SCALE GENOMIC DNA]</scope>
    <source>
        <strain evidence="13 14">DAOM BR117</strain>
    </source>
</reference>
<feature type="transmembrane region" description="Helical" evidence="10">
    <location>
        <begin position="502"/>
        <end position="529"/>
    </location>
</feature>
<evidence type="ECO:0000256" key="1">
    <source>
        <dbReference type="ARBA" id="ARBA00004141"/>
    </source>
</evidence>
<feature type="compositionally biased region" description="Polar residues" evidence="9">
    <location>
        <begin position="32"/>
        <end position="48"/>
    </location>
</feature>
<dbReference type="OrthoDB" id="2145205at2759"/>
<evidence type="ECO:0000256" key="2">
    <source>
        <dbReference type="ARBA" id="ARBA00022692"/>
    </source>
</evidence>
<gene>
    <name evidence="13" type="ORF">SPPG_01867</name>
</gene>
<dbReference type="PRINTS" id="PR01176">
    <property type="entry name" value="GABABRECEPTR"/>
</dbReference>
<dbReference type="VEuPathDB" id="FungiDB:SPPG_01867"/>
<keyword evidence="4" id="KW-0297">G-protein coupled receptor</keyword>
<feature type="region of interest" description="Disordered" evidence="9">
    <location>
        <begin position="27"/>
        <end position="49"/>
    </location>
</feature>
<keyword evidence="11" id="KW-0732">Signal</keyword>
<dbReference type="InterPro" id="IPR000337">
    <property type="entry name" value="GPCR_3"/>
</dbReference>
<dbReference type="GO" id="GO:0004965">
    <property type="term" value="F:G protein-coupled GABA receptor activity"/>
    <property type="evidence" value="ECO:0007669"/>
    <property type="project" value="InterPro"/>
</dbReference>
<evidence type="ECO:0000256" key="10">
    <source>
        <dbReference type="SAM" id="Phobius"/>
    </source>
</evidence>
<comment type="subcellular location">
    <subcellularLocation>
        <location evidence="1">Membrane</location>
        <topology evidence="1">Multi-pass membrane protein</topology>
    </subcellularLocation>
</comment>
<dbReference type="InterPro" id="IPR028082">
    <property type="entry name" value="Peripla_BP_I"/>
</dbReference>
<dbReference type="InterPro" id="IPR017978">
    <property type="entry name" value="GPCR_3_C"/>
</dbReference>
<dbReference type="PROSITE" id="PS50259">
    <property type="entry name" value="G_PROTEIN_RECEP_F3_4"/>
    <property type="match status" value="1"/>
</dbReference>
<protein>
    <recommendedName>
        <fullName evidence="12">G-protein coupled receptors family 3 profile domain-containing protein</fullName>
    </recommendedName>
</protein>
<dbReference type="PRINTS" id="PR00248">
    <property type="entry name" value="GPCRMGR"/>
</dbReference>
<feature type="transmembrane region" description="Helical" evidence="10">
    <location>
        <begin position="541"/>
        <end position="561"/>
    </location>
</feature>
<evidence type="ECO:0000256" key="8">
    <source>
        <dbReference type="ARBA" id="ARBA00023224"/>
    </source>
</evidence>